<evidence type="ECO:0000313" key="2">
    <source>
        <dbReference type="EMBL" id="KAK0523793.1"/>
    </source>
</evidence>
<feature type="region of interest" description="Disordered" evidence="1">
    <location>
        <begin position="543"/>
        <end position="608"/>
    </location>
</feature>
<comment type="caution">
    <text evidence="2">The sequence shown here is derived from an EMBL/GenBank/DDBJ whole genome shotgun (WGS) entry which is preliminary data.</text>
</comment>
<keyword evidence="3" id="KW-1185">Reference proteome</keyword>
<reference evidence="2" key="1">
    <citation type="journal article" date="2023" name="PhytoFront">
        <title>Draft Genome Resources of Seven Strains of Tilletia horrida, Causal Agent of Kernel Smut of Rice.</title>
        <authorList>
            <person name="Khanal S."/>
            <person name="Antony Babu S."/>
            <person name="Zhou X.G."/>
        </authorList>
    </citation>
    <scope>NUCLEOTIDE SEQUENCE</scope>
    <source>
        <strain evidence="2">TX3</strain>
    </source>
</reference>
<proteinExistence type="predicted"/>
<evidence type="ECO:0000256" key="1">
    <source>
        <dbReference type="SAM" id="MobiDB-lite"/>
    </source>
</evidence>
<feature type="compositionally biased region" description="Low complexity" evidence="1">
    <location>
        <begin position="74"/>
        <end position="87"/>
    </location>
</feature>
<organism evidence="2 3">
    <name type="scientific">Tilletia horrida</name>
    <dbReference type="NCBI Taxonomy" id="155126"/>
    <lineage>
        <taxon>Eukaryota</taxon>
        <taxon>Fungi</taxon>
        <taxon>Dikarya</taxon>
        <taxon>Basidiomycota</taxon>
        <taxon>Ustilaginomycotina</taxon>
        <taxon>Exobasidiomycetes</taxon>
        <taxon>Tilletiales</taxon>
        <taxon>Tilletiaceae</taxon>
        <taxon>Tilletia</taxon>
    </lineage>
</organism>
<feature type="compositionally biased region" description="Polar residues" evidence="1">
    <location>
        <begin position="580"/>
        <end position="608"/>
    </location>
</feature>
<name>A0AAN6G6P7_9BASI</name>
<gene>
    <name evidence="2" type="ORF">OC842_006026</name>
</gene>
<feature type="compositionally biased region" description="Low complexity" evidence="1">
    <location>
        <begin position="473"/>
        <end position="489"/>
    </location>
</feature>
<feature type="region of interest" description="Disordered" evidence="1">
    <location>
        <begin position="1"/>
        <end position="87"/>
    </location>
</feature>
<accession>A0AAN6G6P7</accession>
<feature type="region of interest" description="Disordered" evidence="1">
    <location>
        <begin position="406"/>
        <end position="440"/>
    </location>
</feature>
<sequence>MSAASADGVDDMPPPSGNQPTPAPMGGTLHGPDTGRNRLASSTGSLAGGPEDFSQDDAGDEAAYAEHDDDTSVATRPPSRLSSRLSSRAGASSAAAADIASLPIQDLMQHPFVKDLISRLAARDQSFERLSQDIISKHPYVRKLLTHIADLSQKLLDVTYSSAPPNHTRQAIEDHGSPSPLQIGDSTQDQPANAQTAQVDQHKRQFYYRASAKAHFGVKSMASISIKDCIFTLDTGKPIAKDRFQAMRETAELEIKAMHKLPAVSSPYKNRTLGYYDTFAKPMVDAAVKTVLKEFPELTSKGDWKARGVIDYCLRLHRRPNSLYSPRSSSSAMPGGVGDEDDDREDDEGDDDEETPDIDSTAANPQLRSTVHDPASSTGAGLNTAPVPIASAVTAGTVIADTTLSATTTPRDPSAPVPQQGAAQGKGKDKDTSSGLGILEDTPDYSALAAILGRPVTLLNSAAQLGPSPGGHAQEASGSQSQPASSGASTEGQAAADLSSQRTSLIDGDTIDLDVGRFLCQSREPEFNMKSKRVTLKRKLRSFEAQQPFSQDDVNTAQEKAEAISTPLGSPQKGRRRNTRPASPSKKQLDSTRTPLQSVNTNADQSSA</sequence>
<feature type="compositionally biased region" description="Low complexity" evidence="1">
    <location>
        <begin position="323"/>
        <end position="334"/>
    </location>
</feature>
<protein>
    <submittedName>
        <fullName evidence="2">Uncharacterized protein</fullName>
    </submittedName>
</protein>
<dbReference type="EMBL" id="JAPDMQ010000489">
    <property type="protein sequence ID" value="KAK0523793.1"/>
    <property type="molecule type" value="Genomic_DNA"/>
</dbReference>
<feature type="compositionally biased region" description="Polar residues" evidence="1">
    <location>
        <begin position="544"/>
        <end position="558"/>
    </location>
</feature>
<feature type="compositionally biased region" description="Pro residues" evidence="1">
    <location>
        <begin position="12"/>
        <end position="23"/>
    </location>
</feature>
<feature type="region of interest" description="Disordered" evidence="1">
    <location>
        <begin position="162"/>
        <end position="199"/>
    </location>
</feature>
<feature type="compositionally biased region" description="Polar residues" evidence="1">
    <location>
        <begin position="361"/>
        <end position="381"/>
    </location>
</feature>
<feature type="compositionally biased region" description="Polar residues" evidence="1">
    <location>
        <begin position="184"/>
        <end position="199"/>
    </location>
</feature>
<feature type="compositionally biased region" description="Acidic residues" evidence="1">
    <location>
        <begin position="338"/>
        <end position="357"/>
    </location>
</feature>
<evidence type="ECO:0000313" key="3">
    <source>
        <dbReference type="Proteomes" id="UP001176521"/>
    </source>
</evidence>
<dbReference type="Proteomes" id="UP001176521">
    <property type="component" value="Unassembled WGS sequence"/>
</dbReference>
<feature type="region of interest" description="Disordered" evidence="1">
    <location>
        <begin position="323"/>
        <end position="383"/>
    </location>
</feature>
<dbReference type="AlphaFoldDB" id="A0AAN6G6P7"/>
<feature type="region of interest" description="Disordered" evidence="1">
    <location>
        <begin position="461"/>
        <end position="507"/>
    </location>
</feature>